<keyword evidence="2" id="KW-1185">Reference proteome</keyword>
<gene>
    <name evidence="1" type="ORF">MANES_03G153950v8</name>
</gene>
<dbReference type="Proteomes" id="UP000091857">
    <property type="component" value="Chromosome 3"/>
</dbReference>
<comment type="caution">
    <text evidence="1">The sequence shown here is derived from an EMBL/GenBank/DDBJ whole genome shotgun (WGS) entry which is preliminary data.</text>
</comment>
<name>A0ACB7I235_MANES</name>
<protein>
    <submittedName>
        <fullName evidence="1">Uncharacterized protein</fullName>
    </submittedName>
</protein>
<organism evidence="1 2">
    <name type="scientific">Manihot esculenta</name>
    <name type="common">Cassava</name>
    <name type="synonym">Jatropha manihot</name>
    <dbReference type="NCBI Taxonomy" id="3983"/>
    <lineage>
        <taxon>Eukaryota</taxon>
        <taxon>Viridiplantae</taxon>
        <taxon>Streptophyta</taxon>
        <taxon>Embryophyta</taxon>
        <taxon>Tracheophyta</taxon>
        <taxon>Spermatophyta</taxon>
        <taxon>Magnoliopsida</taxon>
        <taxon>eudicotyledons</taxon>
        <taxon>Gunneridae</taxon>
        <taxon>Pentapetalae</taxon>
        <taxon>rosids</taxon>
        <taxon>fabids</taxon>
        <taxon>Malpighiales</taxon>
        <taxon>Euphorbiaceae</taxon>
        <taxon>Crotonoideae</taxon>
        <taxon>Manihoteae</taxon>
        <taxon>Manihot</taxon>
    </lineage>
</organism>
<dbReference type="EMBL" id="CM004389">
    <property type="protein sequence ID" value="KAG8658486.1"/>
    <property type="molecule type" value="Genomic_DNA"/>
</dbReference>
<sequence length="125" mass="15014">MLLMLVMSSADGATDLLFEKIRTVNIINNLSANIELNVHCKSANDDLGPQVLPYRRSWHFEFKRNVFGTTLFYCHMSWKKISHWFNIYVDSRDKSRCDYCMWYVRTYAPCTWNHKTKRFDLCFPW</sequence>
<evidence type="ECO:0000313" key="1">
    <source>
        <dbReference type="EMBL" id="KAG8658486.1"/>
    </source>
</evidence>
<reference evidence="2" key="1">
    <citation type="journal article" date="2016" name="Nat. Biotechnol.">
        <title>Sequencing wild and cultivated cassava and related species reveals extensive interspecific hybridization and genetic diversity.</title>
        <authorList>
            <person name="Bredeson J.V."/>
            <person name="Lyons J.B."/>
            <person name="Prochnik S.E."/>
            <person name="Wu G.A."/>
            <person name="Ha C.M."/>
            <person name="Edsinger-Gonzales E."/>
            <person name="Grimwood J."/>
            <person name="Schmutz J."/>
            <person name="Rabbi I.Y."/>
            <person name="Egesi C."/>
            <person name="Nauluvula P."/>
            <person name="Lebot V."/>
            <person name="Ndunguru J."/>
            <person name="Mkamilo G."/>
            <person name="Bart R.S."/>
            <person name="Setter T.L."/>
            <person name="Gleadow R.M."/>
            <person name="Kulakow P."/>
            <person name="Ferguson M.E."/>
            <person name="Rounsley S."/>
            <person name="Rokhsar D.S."/>
        </authorList>
    </citation>
    <scope>NUCLEOTIDE SEQUENCE [LARGE SCALE GENOMIC DNA]</scope>
    <source>
        <strain evidence="2">cv. AM560-2</strain>
    </source>
</reference>
<accession>A0ACB7I235</accession>
<feature type="non-terminal residue" evidence="1">
    <location>
        <position position="125"/>
    </location>
</feature>
<evidence type="ECO:0000313" key="2">
    <source>
        <dbReference type="Proteomes" id="UP000091857"/>
    </source>
</evidence>
<proteinExistence type="predicted"/>